<dbReference type="Proteomes" id="UP000269945">
    <property type="component" value="Unassembled WGS sequence"/>
</dbReference>
<comment type="caution">
    <text evidence="1">The sequence shown here is derived from an EMBL/GenBank/DDBJ whole genome shotgun (WGS) entry which is preliminary data.</text>
</comment>
<sequence length="117" mass="13662">RLRCCGGGKFFLKKVFLRFQKCCLLSVDATCRQLQCSLLLEMYHYSLHVSDDNLCAALLMMQEFSNISVNVYCVKALAWEDFERHKDIQQLGYASRNFFQLSGYILSNTWLMLKNVK</sequence>
<evidence type="ECO:0000313" key="1">
    <source>
        <dbReference type="EMBL" id="VCW98258.1"/>
    </source>
</evidence>
<dbReference type="AlphaFoldDB" id="A0A9X9Q2X0"/>
<evidence type="ECO:0000313" key="2">
    <source>
        <dbReference type="Proteomes" id="UP000269945"/>
    </source>
</evidence>
<keyword evidence="2" id="KW-1185">Reference proteome</keyword>
<organism evidence="1 2">
    <name type="scientific">Gulo gulo</name>
    <name type="common">Wolverine</name>
    <name type="synonym">Gluton</name>
    <dbReference type="NCBI Taxonomy" id="48420"/>
    <lineage>
        <taxon>Eukaryota</taxon>
        <taxon>Metazoa</taxon>
        <taxon>Chordata</taxon>
        <taxon>Craniata</taxon>
        <taxon>Vertebrata</taxon>
        <taxon>Euteleostomi</taxon>
        <taxon>Mammalia</taxon>
        <taxon>Eutheria</taxon>
        <taxon>Laurasiatheria</taxon>
        <taxon>Carnivora</taxon>
        <taxon>Caniformia</taxon>
        <taxon>Musteloidea</taxon>
        <taxon>Mustelidae</taxon>
        <taxon>Guloninae</taxon>
        <taxon>Gulo</taxon>
    </lineage>
</organism>
<dbReference type="EMBL" id="CYRY02024932">
    <property type="protein sequence ID" value="VCW98258.1"/>
    <property type="molecule type" value="Genomic_DNA"/>
</dbReference>
<accession>A0A9X9Q2X0</accession>
<gene>
    <name evidence="1" type="ORF">BN2614_LOCUS1</name>
</gene>
<reference evidence="1 2" key="1">
    <citation type="submission" date="2018-10" db="EMBL/GenBank/DDBJ databases">
        <authorList>
            <person name="Ekblom R."/>
            <person name="Jareborg N."/>
        </authorList>
    </citation>
    <scope>NUCLEOTIDE SEQUENCE [LARGE SCALE GENOMIC DNA]</scope>
    <source>
        <tissue evidence="1">Muscle</tissue>
    </source>
</reference>
<name>A0A9X9Q2X0_GULGU</name>
<protein>
    <submittedName>
        <fullName evidence="1">Uncharacterized protein</fullName>
    </submittedName>
</protein>
<feature type="non-terminal residue" evidence="1">
    <location>
        <position position="1"/>
    </location>
</feature>
<proteinExistence type="predicted"/>